<dbReference type="Pfam" id="PF13515">
    <property type="entry name" value="FUSC_2"/>
    <property type="match status" value="1"/>
</dbReference>
<protein>
    <submittedName>
        <fullName evidence="7">Unannotated protein</fullName>
    </submittedName>
</protein>
<evidence type="ECO:0000256" key="5">
    <source>
        <dbReference type="SAM" id="Phobius"/>
    </source>
</evidence>
<evidence type="ECO:0000256" key="3">
    <source>
        <dbReference type="ARBA" id="ARBA00022989"/>
    </source>
</evidence>
<feature type="transmembrane region" description="Helical" evidence="5">
    <location>
        <begin position="131"/>
        <end position="152"/>
    </location>
</feature>
<evidence type="ECO:0000259" key="6">
    <source>
        <dbReference type="Pfam" id="PF13515"/>
    </source>
</evidence>
<gene>
    <name evidence="7" type="ORF">UFOPK2810_00780</name>
</gene>
<comment type="subcellular location">
    <subcellularLocation>
        <location evidence="1">Membrane</location>
        <topology evidence="1">Multi-pass membrane protein</topology>
    </subcellularLocation>
</comment>
<keyword evidence="2 5" id="KW-0812">Transmembrane</keyword>
<organism evidence="7">
    <name type="scientific">freshwater metagenome</name>
    <dbReference type="NCBI Taxonomy" id="449393"/>
    <lineage>
        <taxon>unclassified sequences</taxon>
        <taxon>metagenomes</taxon>
        <taxon>ecological metagenomes</taxon>
    </lineage>
</organism>
<name>A0A6J6TRB3_9ZZZZ</name>
<keyword evidence="3 5" id="KW-1133">Transmembrane helix</keyword>
<accession>A0A6J6TRB3</accession>
<feature type="transmembrane region" description="Helical" evidence="5">
    <location>
        <begin position="83"/>
        <end position="100"/>
    </location>
</feature>
<dbReference type="GO" id="GO:0016020">
    <property type="term" value="C:membrane"/>
    <property type="evidence" value="ECO:0007669"/>
    <property type="project" value="UniProtKB-SubCell"/>
</dbReference>
<feature type="transmembrane region" description="Helical" evidence="5">
    <location>
        <begin position="183"/>
        <end position="202"/>
    </location>
</feature>
<feature type="transmembrane region" description="Helical" evidence="5">
    <location>
        <begin position="158"/>
        <end position="176"/>
    </location>
</feature>
<evidence type="ECO:0000313" key="7">
    <source>
        <dbReference type="EMBL" id="CAB4749628.1"/>
    </source>
</evidence>
<dbReference type="EMBL" id="CAEZYZ010000115">
    <property type="protein sequence ID" value="CAB4749628.1"/>
    <property type="molecule type" value="Genomic_DNA"/>
</dbReference>
<proteinExistence type="predicted"/>
<feature type="transmembrane region" description="Helical" evidence="5">
    <location>
        <begin position="208"/>
        <end position="227"/>
    </location>
</feature>
<keyword evidence="4 5" id="KW-0472">Membrane</keyword>
<evidence type="ECO:0000256" key="2">
    <source>
        <dbReference type="ARBA" id="ARBA00022692"/>
    </source>
</evidence>
<evidence type="ECO:0000256" key="4">
    <source>
        <dbReference type="ARBA" id="ARBA00023136"/>
    </source>
</evidence>
<dbReference type="InterPro" id="IPR049453">
    <property type="entry name" value="Memb_transporter_dom"/>
</dbReference>
<reference evidence="7" key="1">
    <citation type="submission" date="2020-05" db="EMBL/GenBank/DDBJ databases">
        <authorList>
            <person name="Chiriac C."/>
            <person name="Salcher M."/>
            <person name="Ghai R."/>
            <person name="Kavagutti S V."/>
        </authorList>
    </citation>
    <scope>NUCLEOTIDE SEQUENCE</scope>
</reference>
<feature type="domain" description="Integral membrane bound transporter" evidence="6">
    <location>
        <begin position="97"/>
        <end position="221"/>
    </location>
</feature>
<sequence length="416" mass="43460">MHRCPDAPDAAGGYCLTDRPSVPAVGWASFVIDTEGNRLACSSRTCPLVQKSVSGPNSGSVAEVEMGATTQAELQHRWWQSNYARLGLLTALAALAAYVLAEYLPYADPIPAAITAAVATRAAFHHAAKETAFQILGALLGALLALAIVSVIGTGPLVMFLLVLLAFALARLLHISSPDESPFVAASMSVTMILVVGTHFTNELALERFNGVAIGALCSLAASYFAVSPKDTRQLRSGIADLQRDLGLLLAAVATGLRDTPTSDEASGWLDQAIELRNRALGLDAIFEDLKSHRRWSPRIDPDDLDQLRRGLDGGRVTSARVLSIASDIAHAAGSSGASSLPPAALSPLADLIALAAENIAAEDPATSVGMTKAHEAVRQADQTAQIALIGGIVSHVNRINRATTEASGDDEPGNP</sequence>
<dbReference type="AlphaFoldDB" id="A0A6J6TRB3"/>
<evidence type="ECO:0000256" key="1">
    <source>
        <dbReference type="ARBA" id="ARBA00004141"/>
    </source>
</evidence>